<dbReference type="OrthoDB" id="19261at2759"/>
<evidence type="ECO:0000256" key="7">
    <source>
        <dbReference type="SAM" id="MobiDB-lite"/>
    </source>
</evidence>
<keyword evidence="4" id="KW-0249">Electron transport</keyword>
<feature type="transmembrane region" description="Helical" evidence="8">
    <location>
        <begin position="121"/>
        <end position="143"/>
    </location>
</feature>
<keyword evidence="2" id="KW-0813">Transport</keyword>
<dbReference type="SMART" id="SM00665">
    <property type="entry name" value="B561"/>
    <property type="match status" value="1"/>
</dbReference>
<dbReference type="STRING" id="1182545.A0A072PTX9"/>
<dbReference type="VEuPathDB" id="FungiDB:A1O9_03848"/>
<keyword evidence="11" id="KW-1185">Reference proteome</keyword>
<dbReference type="PANTHER" id="PTHR47797">
    <property type="entry name" value="DEHYDROGENASE, PUTATIVE (AFU_ORTHOLOGUE AFUA_8G05805)-RELATED"/>
    <property type="match status" value="1"/>
</dbReference>
<dbReference type="Gene3D" id="1.20.120.1770">
    <property type="match status" value="1"/>
</dbReference>
<organism evidence="10 11">
    <name type="scientific">Exophiala aquamarina CBS 119918</name>
    <dbReference type="NCBI Taxonomy" id="1182545"/>
    <lineage>
        <taxon>Eukaryota</taxon>
        <taxon>Fungi</taxon>
        <taxon>Dikarya</taxon>
        <taxon>Ascomycota</taxon>
        <taxon>Pezizomycotina</taxon>
        <taxon>Eurotiomycetes</taxon>
        <taxon>Chaetothyriomycetidae</taxon>
        <taxon>Chaetothyriales</taxon>
        <taxon>Herpotrichiellaceae</taxon>
        <taxon>Exophiala</taxon>
    </lineage>
</organism>
<accession>A0A072PTX9</accession>
<evidence type="ECO:0000259" key="9">
    <source>
        <dbReference type="SMART" id="SM00665"/>
    </source>
</evidence>
<dbReference type="GO" id="GO:0016020">
    <property type="term" value="C:membrane"/>
    <property type="evidence" value="ECO:0007669"/>
    <property type="project" value="UniProtKB-SubCell"/>
</dbReference>
<dbReference type="RefSeq" id="XP_013261595.1">
    <property type="nucleotide sequence ID" value="XM_013406141.1"/>
</dbReference>
<evidence type="ECO:0000256" key="1">
    <source>
        <dbReference type="ARBA" id="ARBA00004370"/>
    </source>
</evidence>
<name>A0A072PTX9_9EURO</name>
<comment type="caution">
    <text evidence="10">The sequence shown here is derived from an EMBL/GenBank/DDBJ whole genome shotgun (WGS) entry which is preliminary data.</text>
</comment>
<feature type="transmembrane region" description="Helical" evidence="8">
    <location>
        <begin position="155"/>
        <end position="177"/>
    </location>
</feature>
<feature type="domain" description="Cytochrome b561" evidence="9">
    <location>
        <begin position="22"/>
        <end position="146"/>
    </location>
</feature>
<feature type="transmembrane region" description="Helical" evidence="8">
    <location>
        <begin position="20"/>
        <end position="39"/>
    </location>
</feature>
<keyword evidence="3 8" id="KW-0812">Transmembrane</keyword>
<evidence type="ECO:0000256" key="6">
    <source>
        <dbReference type="ARBA" id="ARBA00023136"/>
    </source>
</evidence>
<feature type="transmembrane region" description="Helical" evidence="8">
    <location>
        <begin position="90"/>
        <end position="109"/>
    </location>
</feature>
<dbReference type="GeneID" id="25278782"/>
<comment type="subcellular location">
    <subcellularLocation>
        <location evidence="1">Membrane</location>
    </subcellularLocation>
</comment>
<dbReference type="HOGENOM" id="CLU_1304862_0_0_1"/>
<feature type="region of interest" description="Disordered" evidence="7">
    <location>
        <begin position="188"/>
        <end position="211"/>
    </location>
</feature>
<dbReference type="InterPro" id="IPR006593">
    <property type="entry name" value="Cyt_b561/ferric_Rdtase_TM"/>
</dbReference>
<evidence type="ECO:0000256" key="4">
    <source>
        <dbReference type="ARBA" id="ARBA00022982"/>
    </source>
</evidence>
<reference evidence="10 11" key="1">
    <citation type="submission" date="2013-03" db="EMBL/GenBank/DDBJ databases">
        <title>The Genome Sequence of Exophiala aquamarina CBS 119918.</title>
        <authorList>
            <consortium name="The Broad Institute Genomics Platform"/>
            <person name="Cuomo C."/>
            <person name="de Hoog S."/>
            <person name="Gorbushina A."/>
            <person name="Walker B."/>
            <person name="Young S.K."/>
            <person name="Zeng Q."/>
            <person name="Gargeya S."/>
            <person name="Fitzgerald M."/>
            <person name="Haas B."/>
            <person name="Abouelleil A."/>
            <person name="Allen A.W."/>
            <person name="Alvarado L."/>
            <person name="Arachchi H.M."/>
            <person name="Berlin A.M."/>
            <person name="Chapman S.B."/>
            <person name="Gainer-Dewar J."/>
            <person name="Goldberg J."/>
            <person name="Griggs A."/>
            <person name="Gujja S."/>
            <person name="Hansen M."/>
            <person name="Howarth C."/>
            <person name="Imamovic A."/>
            <person name="Ireland A."/>
            <person name="Larimer J."/>
            <person name="McCowan C."/>
            <person name="Murphy C."/>
            <person name="Pearson M."/>
            <person name="Poon T.W."/>
            <person name="Priest M."/>
            <person name="Roberts A."/>
            <person name="Saif S."/>
            <person name="Shea T."/>
            <person name="Sisk P."/>
            <person name="Sykes S."/>
            <person name="Wortman J."/>
            <person name="Nusbaum C."/>
            <person name="Birren B."/>
        </authorList>
    </citation>
    <scope>NUCLEOTIDE SEQUENCE [LARGE SCALE GENOMIC DNA]</scope>
    <source>
        <strain evidence="10 11">CBS 119918</strain>
    </source>
</reference>
<dbReference type="Pfam" id="PF03188">
    <property type="entry name" value="Cytochrom_B561"/>
    <property type="match status" value="1"/>
</dbReference>
<gene>
    <name evidence="10" type="ORF">A1O9_03848</name>
</gene>
<proteinExistence type="predicted"/>
<evidence type="ECO:0000256" key="8">
    <source>
        <dbReference type="SAM" id="Phobius"/>
    </source>
</evidence>
<dbReference type="PANTHER" id="PTHR47797:SF1">
    <property type="entry name" value="CYTOCHROME B561 DOMAIN-CONTAINING PROTEIN-RELATED"/>
    <property type="match status" value="1"/>
</dbReference>
<evidence type="ECO:0000313" key="10">
    <source>
        <dbReference type="EMBL" id="KEF59005.1"/>
    </source>
</evidence>
<sequence>MSFDPSNLPPGVEIPGQKALIAHAAVMCIAFVLFIPIAALTTRSPLKLKVTKLHAPWQVVNVILAIIGMGLGSSVASTRHIPKGETPHVLLGYVLVGLLIGVQPVLGILQHLYFRKAERRGIFGWIHLLLGRVILVLGLVNGARGFKLAHDNKTAPYFAVLGIVCAFYVGVLLWDWLAPRYKARKADEHHTPNHSLANDAMEMNSNEDGRK</sequence>
<dbReference type="EMBL" id="AMGV01000003">
    <property type="protein sequence ID" value="KEF59005.1"/>
    <property type="molecule type" value="Genomic_DNA"/>
</dbReference>
<protein>
    <recommendedName>
        <fullName evidence="9">Cytochrome b561 domain-containing protein</fullName>
    </recommendedName>
</protein>
<dbReference type="AlphaFoldDB" id="A0A072PTX9"/>
<evidence type="ECO:0000256" key="2">
    <source>
        <dbReference type="ARBA" id="ARBA00022448"/>
    </source>
</evidence>
<dbReference type="CDD" id="cd08760">
    <property type="entry name" value="Cyt_b561_FRRS1_like"/>
    <property type="match status" value="1"/>
</dbReference>
<evidence type="ECO:0000256" key="5">
    <source>
        <dbReference type="ARBA" id="ARBA00022989"/>
    </source>
</evidence>
<feature type="transmembrane region" description="Helical" evidence="8">
    <location>
        <begin position="59"/>
        <end position="78"/>
    </location>
</feature>
<dbReference type="Proteomes" id="UP000027920">
    <property type="component" value="Unassembled WGS sequence"/>
</dbReference>
<evidence type="ECO:0000313" key="11">
    <source>
        <dbReference type="Proteomes" id="UP000027920"/>
    </source>
</evidence>
<evidence type="ECO:0000256" key="3">
    <source>
        <dbReference type="ARBA" id="ARBA00022692"/>
    </source>
</evidence>
<keyword evidence="5 8" id="KW-1133">Transmembrane helix</keyword>
<keyword evidence="6 8" id="KW-0472">Membrane</keyword>